<keyword evidence="6 7" id="KW-0472">Membrane</keyword>
<dbReference type="EMBL" id="JACHJQ010000006">
    <property type="protein sequence ID" value="MBB4909774.1"/>
    <property type="molecule type" value="Genomic_DNA"/>
</dbReference>
<feature type="transmembrane region" description="Helical" evidence="7">
    <location>
        <begin position="128"/>
        <end position="154"/>
    </location>
</feature>
<feature type="transmembrane region" description="Helical" evidence="7">
    <location>
        <begin position="214"/>
        <end position="235"/>
    </location>
</feature>
<comment type="subcellular location">
    <subcellularLocation>
        <location evidence="1 7">Cell membrane</location>
        <topology evidence="1 7">Multi-pass membrane protein</topology>
    </subcellularLocation>
</comment>
<accession>A0A7W7QA25</accession>
<dbReference type="GO" id="GO:0055085">
    <property type="term" value="P:transmembrane transport"/>
    <property type="evidence" value="ECO:0007669"/>
    <property type="project" value="InterPro"/>
</dbReference>
<dbReference type="AlphaFoldDB" id="A0A7W7QA25"/>
<keyword evidence="3" id="KW-1003">Cell membrane</keyword>
<dbReference type="Proteomes" id="UP000520767">
    <property type="component" value="Unassembled WGS sequence"/>
</dbReference>
<dbReference type="PANTHER" id="PTHR30193:SF1">
    <property type="entry name" value="ABC TRANSPORTER PERMEASE PROTEIN YESP-RELATED"/>
    <property type="match status" value="1"/>
</dbReference>
<evidence type="ECO:0000259" key="8">
    <source>
        <dbReference type="PROSITE" id="PS50928"/>
    </source>
</evidence>
<keyword evidence="2 7" id="KW-0813">Transport</keyword>
<evidence type="ECO:0000256" key="5">
    <source>
        <dbReference type="ARBA" id="ARBA00022989"/>
    </source>
</evidence>
<dbReference type="PROSITE" id="PS50928">
    <property type="entry name" value="ABC_TM1"/>
    <property type="match status" value="1"/>
</dbReference>
<feature type="transmembrane region" description="Helical" evidence="7">
    <location>
        <begin position="83"/>
        <end position="107"/>
    </location>
</feature>
<dbReference type="SUPFAM" id="SSF161098">
    <property type="entry name" value="MetI-like"/>
    <property type="match status" value="1"/>
</dbReference>
<dbReference type="RefSeq" id="WP_184813838.1">
    <property type="nucleotide sequence ID" value="NZ_JACHJQ010000006.1"/>
</dbReference>
<gene>
    <name evidence="9" type="ORF">FHR82_006032</name>
</gene>
<feature type="transmembrane region" description="Helical" evidence="7">
    <location>
        <begin position="20"/>
        <end position="47"/>
    </location>
</feature>
<reference evidence="9 10" key="1">
    <citation type="submission" date="2020-08" db="EMBL/GenBank/DDBJ databases">
        <title>Genomic Encyclopedia of Type Strains, Phase III (KMG-III): the genomes of soil and plant-associated and newly described type strains.</title>
        <authorList>
            <person name="Whitman W."/>
        </authorList>
    </citation>
    <scope>NUCLEOTIDE SEQUENCE [LARGE SCALE GENOMIC DNA]</scope>
    <source>
        <strain evidence="9 10">CECT 8960</strain>
    </source>
</reference>
<evidence type="ECO:0000313" key="10">
    <source>
        <dbReference type="Proteomes" id="UP000520767"/>
    </source>
</evidence>
<evidence type="ECO:0000256" key="1">
    <source>
        <dbReference type="ARBA" id="ARBA00004651"/>
    </source>
</evidence>
<keyword evidence="10" id="KW-1185">Reference proteome</keyword>
<feature type="transmembrane region" description="Helical" evidence="7">
    <location>
        <begin position="174"/>
        <end position="193"/>
    </location>
</feature>
<evidence type="ECO:0000256" key="7">
    <source>
        <dbReference type="RuleBase" id="RU363032"/>
    </source>
</evidence>
<organism evidence="9 10">
    <name type="scientific">Actinophytocola algeriensis</name>
    <dbReference type="NCBI Taxonomy" id="1768010"/>
    <lineage>
        <taxon>Bacteria</taxon>
        <taxon>Bacillati</taxon>
        <taxon>Actinomycetota</taxon>
        <taxon>Actinomycetes</taxon>
        <taxon>Pseudonocardiales</taxon>
        <taxon>Pseudonocardiaceae</taxon>
    </lineage>
</organism>
<comment type="caution">
    <text evidence="9">The sequence shown here is derived from an EMBL/GenBank/DDBJ whole genome shotgun (WGS) entry which is preliminary data.</text>
</comment>
<dbReference type="CDD" id="cd06261">
    <property type="entry name" value="TM_PBP2"/>
    <property type="match status" value="1"/>
</dbReference>
<evidence type="ECO:0000256" key="3">
    <source>
        <dbReference type="ARBA" id="ARBA00022475"/>
    </source>
</evidence>
<evidence type="ECO:0000256" key="6">
    <source>
        <dbReference type="ARBA" id="ARBA00023136"/>
    </source>
</evidence>
<dbReference type="GO" id="GO:0005886">
    <property type="term" value="C:plasma membrane"/>
    <property type="evidence" value="ECO:0007669"/>
    <property type="project" value="UniProtKB-SubCell"/>
</dbReference>
<evidence type="ECO:0000313" key="9">
    <source>
        <dbReference type="EMBL" id="MBB4909774.1"/>
    </source>
</evidence>
<dbReference type="InterPro" id="IPR051393">
    <property type="entry name" value="ABC_transporter_permease"/>
</dbReference>
<comment type="similarity">
    <text evidence="7">Belongs to the binding-protein-dependent transport system permease family.</text>
</comment>
<dbReference type="InterPro" id="IPR000515">
    <property type="entry name" value="MetI-like"/>
</dbReference>
<keyword evidence="9" id="KW-0762">Sugar transport</keyword>
<feature type="transmembrane region" description="Helical" evidence="7">
    <location>
        <begin position="277"/>
        <end position="298"/>
    </location>
</feature>
<protein>
    <submittedName>
        <fullName evidence="9">Multiple sugar transport system permease protein</fullName>
    </submittedName>
</protein>
<proteinExistence type="inferred from homology"/>
<name>A0A7W7QA25_9PSEU</name>
<dbReference type="Gene3D" id="1.10.3720.10">
    <property type="entry name" value="MetI-like"/>
    <property type="match status" value="1"/>
</dbReference>
<feature type="transmembrane region" description="Helical" evidence="7">
    <location>
        <begin position="241"/>
        <end position="265"/>
    </location>
</feature>
<keyword evidence="5 7" id="KW-1133">Transmembrane helix</keyword>
<dbReference type="Pfam" id="PF00528">
    <property type="entry name" value="BPD_transp_1"/>
    <property type="match status" value="1"/>
</dbReference>
<feature type="domain" description="ABC transmembrane type-1" evidence="8">
    <location>
        <begin position="79"/>
        <end position="297"/>
    </location>
</feature>
<dbReference type="InterPro" id="IPR035906">
    <property type="entry name" value="MetI-like_sf"/>
</dbReference>
<evidence type="ECO:0000256" key="2">
    <source>
        <dbReference type="ARBA" id="ARBA00022448"/>
    </source>
</evidence>
<dbReference type="PANTHER" id="PTHR30193">
    <property type="entry name" value="ABC TRANSPORTER PERMEASE PROTEIN"/>
    <property type="match status" value="1"/>
</dbReference>
<evidence type="ECO:0000256" key="4">
    <source>
        <dbReference type="ARBA" id="ARBA00022692"/>
    </source>
</evidence>
<keyword evidence="4 7" id="KW-0812">Transmembrane</keyword>
<sequence>MSRKSRVRRWARGFRDRDTWAAYGFMTPWLIGFVVFLGGPMIISLVLSFTDYDGLRESSNVGFANYEQLLSDPKIRRSLANTVIYAIMIVPGTMIVALGLAMMLSRVGRRSAGVFRTLFYLPEVTPKVAVGVLFLMLFNGQVGLVNGALGLVGIDGPDWSTDPAWVKPGLALMHIWSVGGTVIIYLAALNNVPRDLYEAAELDGVSGWQRFRHITVPMISHALFFTLIVQTINALQTFDEAYAAFYGSSASATYSSDAALFYLVYLFQQAFQFLHMGYASAMAWLLFVVIMVITVIQIKVSKRFVHYEGGDR</sequence>